<dbReference type="Pfam" id="PF12802">
    <property type="entry name" value="MarR_2"/>
    <property type="match status" value="1"/>
</dbReference>
<reference evidence="4" key="1">
    <citation type="submission" date="2016-10" db="EMBL/GenBank/DDBJ databases">
        <authorList>
            <person name="Varghese N."/>
            <person name="Submissions S."/>
        </authorList>
    </citation>
    <scope>NUCLEOTIDE SEQUENCE [LARGE SCALE GENOMIC DNA]</scope>
    <source>
        <strain evidence="4">DSM 22127</strain>
    </source>
</reference>
<evidence type="ECO:0000313" key="3">
    <source>
        <dbReference type="EMBL" id="SDT07854.1"/>
    </source>
</evidence>
<dbReference type="SMART" id="SM00347">
    <property type="entry name" value="HTH_MARR"/>
    <property type="match status" value="1"/>
</dbReference>
<dbReference type="OrthoDB" id="122135at2"/>
<dbReference type="GO" id="GO:0003677">
    <property type="term" value="F:DNA binding"/>
    <property type="evidence" value="ECO:0007669"/>
    <property type="project" value="UniProtKB-KW"/>
</dbReference>
<proteinExistence type="predicted"/>
<evidence type="ECO:0000256" key="1">
    <source>
        <dbReference type="SAM" id="MobiDB-lite"/>
    </source>
</evidence>
<feature type="region of interest" description="Disordered" evidence="1">
    <location>
        <begin position="157"/>
        <end position="181"/>
    </location>
</feature>
<dbReference type="InterPro" id="IPR000835">
    <property type="entry name" value="HTH_MarR-typ"/>
</dbReference>
<dbReference type="EMBL" id="LT629757">
    <property type="protein sequence ID" value="SDT07854.1"/>
    <property type="molecule type" value="Genomic_DNA"/>
</dbReference>
<dbReference type="PANTHER" id="PTHR39515">
    <property type="entry name" value="CONSERVED PROTEIN"/>
    <property type="match status" value="1"/>
</dbReference>
<evidence type="ECO:0000313" key="4">
    <source>
        <dbReference type="Proteomes" id="UP000198859"/>
    </source>
</evidence>
<keyword evidence="3" id="KW-0238">DNA-binding</keyword>
<dbReference type="PROSITE" id="PS50995">
    <property type="entry name" value="HTH_MARR_2"/>
    <property type="match status" value="1"/>
</dbReference>
<dbReference type="GO" id="GO:0003700">
    <property type="term" value="F:DNA-binding transcription factor activity"/>
    <property type="evidence" value="ECO:0007669"/>
    <property type="project" value="InterPro"/>
</dbReference>
<dbReference type="AlphaFoldDB" id="A0A1H1XF48"/>
<dbReference type="STRING" id="642780.SAMN04488570_3467"/>
<organism evidence="3 4">
    <name type="scientific">Nocardioides scoriae</name>
    <dbReference type="NCBI Taxonomy" id="642780"/>
    <lineage>
        <taxon>Bacteria</taxon>
        <taxon>Bacillati</taxon>
        <taxon>Actinomycetota</taxon>
        <taxon>Actinomycetes</taxon>
        <taxon>Propionibacteriales</taxon>
        <taxon>Nocardioidaceae</taxon>
        <taxon>Nocardioides</taxon>
    </lineage>
</organism>
<dbReference type="Proteomes" id="UP000198859">
    <property type="component" value="Chromosome I"/>
</dbReference>
<dbReference type="SUPFAM" id="SSF46785">
    <property type="entry name" value="Winged helix' DNA-binding domain"/>
    <property type="match status" value="1"/>
</dbReference>
<dbReference type="RefSeq" id="WP_091732281.1">
    <property type="nucleotide sequence ID" value="NZ_LT629757.1"/>
</dbReference>
<dbReference type="InterPro" id="IPR052526">
    <property type="entry name" value="HTH-type_Bedaq_tolerance"/>
</dbReference>
<dbReference type="PANTHER" id="PTHR39515:SF2">
    <property type="entry name" value="HTH-TYPE TRANSCRIPTIONAL REGULATOR RV0880"/>
    <property type="match status" value="1"/>
</dbReference>
<dbReference type="InterPro" id="IPR036388">
    <property type="entry name" value="WH-like_DNA-bd_sf"/>
</dbReference>
<name>A0A1H1XF48_9ACTN</name>
<feature type="domain" description="HTH marR-type" evidence="2">
    <location>
        <begin position="18"/>
        <end position="151"/>
    </location>
</feature>
<accession>A0A1H1XF48</accession>
<feature type="compositionally biased region" description="Low complexity" evidence="1">
    <location>
        <begin position="163"/>
        <end position="181"/>
    </location>
</feature>
<dbReference type="InterPro" id="IPR036390">
    <property type="entry name" value="WH_DNA-bd_sf"/>
</dbReference>
<protein>
    <submittedName>
        <fullName evidence="3">DNA-binding transcriptional regulator, MarR family</fullName>
    </submittedName>
</protein>
<evidence type="ECO:0000259" key="2">
    <source>
        <dbReference type="PROSITE" id="PS50995"/>
    </source>
</evidence>
<dbReference type="Gene3D" id="1.10.10.10">
    <property type="entry name" value="Winged helix-like DNA-binding domain superfamily/Winged helix DNA-binding domain"/>
    <property type="match status" value="1"/>
</dbReference>
<gene>
    <name evidence="3" type="ORF">SAMN04488570_3467</name>
</gene>
<keyword evidence="4" id="KW-1185">Reference proteome</keyword>
<sequence length="181" mass="19376">MSTTVELSRAGRERTEAVSGLFDALIAFSRSLKARGADWSQLSDDLSRGDIVTLGVLDAHGSIRPGHIAAKLSVDPSVVSRQLAGLHRLGLVERGPDPADRRAELISLTATGRERLLQARDAMCAALADRLDHWGLDEVRTATAMVEDLGQRLHEPLARPPVAGTTTDHSTRTTAAAKDTP</sequence>
<dbReference type="PRINTS" id="PR00598">
    <property type="entry name" value="HTHMARR"/>
</dbReference>